<dbReference type="AlphaFoldDB" id="A0A6S7AUT9"/>
<name>A0A6S7AUT9_9BURK</name>
<dbReference type="Gene3D" id="3.30.530.20">
    <property type="match status" value="1"/>
</dbReference>
<protein>
    <recommendedName>
        <fullName evidence="3">Polyketide cyclase / dehydrase and lipid transport</fullName>
    </recommendedName>
</protein>
<dbReference type="PANTHER" id="PTHR39332">
    <property type="entry name" value="BLL4707 PROTEIN"/>
    <property type="match status" value="1"/>
</dbReference>
<dbReference type="InterPro" id="IPR019587">
    <property type="entry name" value="Polyketide_cyclase/dehydratase"/>
</dbReference>
<reference evidence="1 2" key="1">
    <citation type="submission" date="2020-04" db="EMBL/GenBank/DDBJ databases">
        <authorList>
            <person name="De Canck E."/>
        </authorList>
    </citation>
    <scope>NUCLEOTIDE SEQUENCE [LARGE SCALE GENOMIC DNA]</scope>
    <source>
        <strain evidence="1 2">LMG 28138</strain>
    </source>
</reference>
<dbReference type="CDD" id="cd07821">
    <property type="entry name" value="PYR_PYL_RCAR_like"/>
    <property type="match status" value="1"/>
</dbReference>
<organism evidence="1 2">
    <name type="scientific">Pararobbsia alpina</name>
    <dbReference type="NCBI Taxonomy" id="621374"/>
    <lineage>
        <taxon>Bacteria</taxon>
        <taxon>Pseudomonadati</taxon>
        <taxon>Pseudomonadota</taxon>
        <taxon>Betaproteobacteria</taxon>
        <taxon>Burkholderiales</taxon>
        <taxon>Burkholderiaceae</taxon>
        <taxon>Pararobbsia</taxon>
    </lineage>
</organism>
<dbReference type="RefSeq" id="WP_175103112.1">
    <property type="nucleotide sequence ID" value="NZ_CADIKM010000002.1"/>
</dbReference>
<dbReference type="EMBL" id="CADIKM010000002">
    <property type="protein sequence ID" value="CAB3778688.1"/>
    <property type="molecule type" value="Genomic_DNA"/>
</dbReference>
<accession>A0A6S7AUT9</accession>
<gene>
    <name evidence="1" type="ORF">LMG28138_00555</name>
</gene>
<dbReference type="PANTHER" id="PTHR39332:SF7">
    <property type="entry name" value="SRPBCC FAMILY PROTEIN"/>
    <property type="match status" value="1"/>
</dbReference>
<evidence type="ECO:0000313" key="1">
    <source>
        <dbReference type="EMBL" id="CAB3778688.1"/>
    </source>
</evidence>
<dbReference type="InterPro" id="IPR023393">
    <property type="entry name" value="START-like_dom_sf"/>
</dbReference>
<evidence type="ECO:0000313" key="2">
    <source>
        <dbReference type="Proteomes" id="UP000494115"/>
    </source>
</evidence>
<dbReference type="SUPFAM" id="SSF55961">
    <property type="entry name" value="Bet v1-like"/>
    <property type="match status" value="1"/>
</dbReference>
<keyword evidence="2" id="KW-1185">Reference proteome</keyword>
<proteinExistence type="predicted"/>
<dbReference type="Proteomes" id="UP000494115">
    <property type="component" value="Unassembled WGS sequence"/>
</dbReference>
<dbReference type="Pfam" id="PF10604">
    <property type="entry name" value="Polyketide_cyc2"/>
    <property type="match status" value="1"/>
</dbReference>
<evidence type="ECO:0008006" key="3">
    <source>
        <dbReference type="Google" id="ProtNLM"/>
    </source>
</evidence>
<sequence>MANTVYISDVINAPIEAVWSIMRDFNGMPAYHPGIISSDMEAGAQGDTIGGVRRLALGPDAFVREQLLMLDDHAYAFTYKIIEGTLPVRDYVAGVRLSRVTAGSRTFAEWWADFEMAGSADRAHWIGQIGNNVFGAGFAAVANKLSAT</sequence>